<organism evidence="1 2">
    <name type="scientific">Rhizophagus irregularis</name>
    <dbReference type="NCBI Taxonomy" id="588596"/>
    <lineage>
        <taxon>Eukaryota</taxon>
        <taxon>Fungi</taxon>
        <taxon>Fungi incertae sedis</taxon>
        <taxon>Mucoromycota</taxon>
        <taxon>Glomeromycotina</taxon>
        <taxon>Glomeromycetes</taxon>
        <taxon>Glomerales</taxon>
        <taxon>Glomeraceae</taxon>
        <taxon>Rhizophagus</taxon>
    </lineage>
</organism>
<accession>A0A915ZCW2</accession>
<gene>
    <name evidence="1" type="ORF">CHRIB12_LOCUS13111</name>
</gene>
<dbReference type="OrthoDB" id="10481823at2759"/>
<dbReference type="VEuPathDB" id="FungiDB:RhiirFUN_022279"/>
<dbReference type="AlphaFoldDB" id="A0A915ZCW2"/>
<sequence length="91" mass="10867">MHNSYLMWREVHACFVLYFPSSRTFRLKEIFPSLKTPLPSFKTFPSFKKIFVEIFLLTRNDILNIFGGILKFPSFNNSFRTIKVKAKENRK</sequence>
<name>A0A915ZCW2_9GLOM</name>
<evidence type="ECO:0000313" key="2">
    <source>
        <dbReference type="Proteomes" id="UP000684084"/>
    </source>
</evidence>
<proteinExistence type="predicted"/>
<evidence type="ECO:0000313" key="1">
    <source>
        <dbReference type="EMBL" id="CAB5371516.1"/>
    </source>
</evidence>
<comment type="caution">
    <text evidence="1">The sequence shown here is derived from an EMBL/GenBank/DDBJ whole genome shotgun (WGS) entry which is preliminary data.</text>
</comment>
<protein>
    <submittedName>
        <fullName evidence="1">Uncharacterized protein</fullName>
    </submittedName>
</protein>
<dbReference type="Proteomes" id="UP000684084">
    <property type="component" value="Unassembled WGS sequence"/>
</dbReference>
<reference evidence="1" key="1">
    <citation type="submission" date="2020-05" db="EMBL/GenBank/DDBJ databases">
        <authorList>
            <person name="Rincon C."/>
            <person name="Sanders R I."/>
            <person name="Robbins C."/>
            <person name="Chaturvedi A."/>
        </authorList>
    </citation>
    <scope>NUCLEOTIDE SEQUENCE</scope>
    <source>
        <strain evidence="1">CHB12</strain>
    </source>
</reference>
<dbReference type="EMBL" id="CAGKOT010000029">
    <property type="protein sequence ID" value="CAB5371516.1"/>
    <property type="molecule type" value="Genomic_DNA"/>
</dbReference>